<dbReference type="GO" id="GO:0016887">
    <property type="term" value="F:ATP hydrolysis activity"/>
    <property type="evidence" value="ECO:0007669"/>
    <property type="project" value="InterPro"/>
</dbReference>
<evidence type="ECO:0000256" key="7">
    <source>
        <dbReference type="SAM" id="Phobius"/>
    </source>
</evidence>
<keyword evidence="6 7" id="KW-0472">Membrane</keyword>
<evidence type="ECO:0000256" key="3">
    <source>
        <dbReference type="ARBA" id="ARBA00022741"/>
    </source>
</evidence>
<evidence type="ECO:0000256" key="2">
    <source>
        <dbReference type="ARBA" id="ARBA00022692"/>
    </source>
</evidence>
<dbReference type="GO" id="GO:0005886">
    <property type="term" value="C:plasma membrane"/>
    <property type="evidence" value="ECO:0007669"/>
    <property type="project" value="UniProtKB-SubCell"/>
</dbReference>
<dbReference type="Proteomes" id="UP000247903">
    <property type="component" value="Unassembled WGS sequence"/>
</dbReference>
<name>A0A2V4BJ96_9FLAO</name>
<dbReference type="PROSITE" id="PS50893">
    <property type="entry name" value="ABC_TRANSPORTER_2"/>
    <property type="match status" value="1"/>
</dbReference>
<dbReference type="InterPro" id="IPR036640">
    <property type="entry name" value="ABC1_TM_sf"/>
</dbReference>
<feature type="transmembrane region" description="Helical" evidence="7">
    <location>
        <begin position="76"/>
        <end position="100"/>
    </location>
</feature>
<feature type="transmembrane region" description="Helical" evidence="7">
    <location>
        <begin position="257"/>
        <end position="279"/>
    </location>
</feature>
<dbReference type="PANTHER" id="PTHR43394:SF1">
    <property type="entry name" value="ATP-BINDING CASSETTE SUB-FAMILY B MEMBER 10, MITOCHONDRIAL"/>
    <property type="match status" value="1"/>
</dbReference>
<dbReference type="GO" id="GO:0015421">
    <property type="term" value="F:ABC-type oligopeptide transporter activity"/>
    <property type="evidence" value="ECO:0007669"/>
    <property type="project" value="TreeGrafter"/>
</dbReference>
<dbReference type="GO" id="GO:0005524">
    <property type="term" value="F:ATP binding"/>
    <property type="evidence" value="ECO:0007669"/>
    <property type="project" value="UniProtKB-KW"/>
</dbReference>
<keyword evidence="3" id="KW-0547">Nucleotide-binding</keyword>
<dbReference type="SUPFAM" id="SSF52540">
    <property type="entry name" value="P-loop containing nucleoside triphosphate hydrolases"/>
    <property type="match status" value="1"/>
</dbReference>
<dbReference type="SUPFAM" id="SSF90123">
    <property type="entry name" value="ABC transporter transmembrane region"/>
    <property type="match status" value="1"/>
</dbReference>
<keyword evidence="2 7" id="KW-0812">Transmembrane</keyword>
<dbReference type="CDD" id="cd18576">
    <property type="entry name" value="ABC_6TM_bac_exporter_ABCB8_10_like"/>
    <property type="match status" value="1"/>
</dbReference>
<dbReference type="Pfam" id="PF00005">
    <property type="entry name" value="ABC_tran"/>
    <property type="match status" value="1"/>
</dbReference>
<sequence>MARFQENDLPKAKLDANSLQKAIRIFKYAKNHKWKFFLGLVFLLLTSATALAFPKLMGMLVDCVTNKDLDKANEIAIALMGILVLQAIFSFFRISLFVNFTENSLSNIRFALYENLVKLPMSFYAQKRVGELNSRISADISQLQDTFTTTIAEFLRQFILIIGGFVILGNISPKLTLMMLAIVPVVAVAAVIFGRFIRKYGKKTQDKVAESQVIVEETLQGITNVKAFANEWYEIQRYKNKIKEIVKIAIKGGQYRGYFASFIILCLFGCVVAVVWYGITLTIKGEVEGVGDLISFVLYTTFIGASFGGIAEMYAQIQKAVGATERVFELLEETPEAINANPKAFPIEKIKGNVTFKNVAFSYPSRKEVEVLKNVSFTAGFGQKIALVGPSGAGKSTISSLLLRFHDITSGEILVDEKNIYDYDLENLRGNMSIVPQDVILFGGTIRENIAYGKPDASDEEIMLAAKQANALNFVEGFPEKFETLVGERGVKLSGGQRQRIAIARALLKNPSILILDEATSSLDSESEKLVQEALEVLMEGRTSIIIAHRLSTIRNADKILVLDNGRITEEGTHQELINLENGIYKNLSNLQFSNS</sequence>
<dbReference type="Gene3D" id="3.40.50.300">
    <property type="entry name" value="P-loop containing nucleotide triphosphate hydrolases"/>
    <property type="match status" value="1"/>
</dbReference>
<feature type="transmembrane region" description="Helical" evidence="7">
    <location>
        <begin position="177"/>
        <end position="197"/>
    </location>
</feature>
<dbReference type="Pfam" id="PF00664">
    <property type="entry name" value="ABC_membrane"/>
    <property type="match status" value="1"/>
</dbReference>
<evidence type="ECO:0000259" key="8">
    <source>
        <dbReference type="PROSITE" id="PS50893"/>
    </source>
</evidence>
<feature type="transmembrane region" description="Helical" evidence="7">
    <location>
        <begin position="291"/>
        <end position="311"/>
    </location>
</feature>
<feature type="transmembrane region" description="Helical" evidence="7">
    <location>
        <begin position="154"/>
        <end position="171"/>
    </location>
</feature>
<comment type="caution">
    <text evidence="10">The sequence shown here is derived from an EMBL/GenBank/DDBJ whole genome shotgun (WGS) entry which is preliminary data.</text>
</comment>
<evidence type="ECO:0000256" key="6">
    <source>
        <dbReference type="ARBA" id="ARBA00023136"/>
    </source>
</evidence>
<evidence type="ECO:0000313" key="11">
    <source>
        <dbReference type="Proteomes" id="UP000247903"/>
    </source>
</evidence>
<dbReference type="InterPro" id="IPR011527">
    <property type="entry name" value="ABC1_TM_dom"/>
</dbReference>
<keyword evidence="5 7" id="KW-1133">Transmembrane helix</keyword>
<dbReference type="RefSeq" id="WP_110308355.1">
    <property type="nucleotide sequence ID" value="NZ_QJHK01000026.1"/>
</dbReference>
<dbReference type="Gene3D" id="1.20.1560.10">
    <property type="entry name" value="ABC transporter type 1, transmembrane domain"/>
    <property type="match status" value="1"/>
</dbReference>
<evidence type="ECO:0000313" key="10">
    <source>
        <dbReference type="EMBL" id="PXY39005.1"/>
    </source>
</evidence>
<dbReference type="InterPro" id="IPR017871">
    <property type="entry name" value="ABC_transporter-like_CS"/>
</dbReference>
<keyword evidence="11" id="KW-1185">Reference proteome</keyword>
<reference evidence="10 11" key="1">
    <citation type="submission" date="2018-05" db="EMBL/GenBank/DDBJ databases">
        <title>Flavobacterium sp. strain IMCC34759, incomplete genome.</title>
        <authorList>
            <person name="Joung Y."/>
            <person name="Cho J."/>
        </authorList>
    </citation>
    <scope>NUCLEOTIDE SEQUENCE [LARGE SCALE GENOMIC DNA]</scope>
    <source>
        <strain evidence="10 11">IMCC34759</strain>
    </source>
</reference>
<dbReference type="EMBL" id="QJHK01000026">
    <property type="protein sequence ID" value="PXY39005.1"/>
    <property type="molecule type" value="Genomic_DNA"/>
</dbReference>
<evidence type="ECO:0000256" key="5">
    <source>
        <dbReference type="ARBA" id="ARBA00022989"/>
    </source>
</evidence>
<dbReference type="PANTHER" id="PTHR43394">
    <property type="entry name" value="ATP-DEPENDENT PERMEASE MDL1, MITOCHONDRIAL"/>
    <property type="match status" value="1"/>
</dbReference>
<dbReference type="PROSITE" id="PS50929">
    <property type="entry name" value="ABC_TM1F"/>
    <property type="match status" value="1"/>
</dbReference>
<evidence type="ECO:0000256" key="4">
    <source>
        <dbReference type="ARBA" id="ARBA00022840"/>
    </source>
</evidence>
<accession>A0A2V4BJ96</accession>
<dbReference type="SMART" id="SM00382">
    <property type="entry name" value="AAA"/>
    <property type="match status" value="1"/>
</dbReference>
<protein>
    <submittedName>
        <fullName evidence="10">Multidrug ABC transporter ATP-binding protein</fullName>
    </submittedName>
</protein>
<feature type="domain" description="ABC transmembrane type-1" evidence="9">
    <location>
        <begin position="37"/>
        <end position="319"/>
    </location>
</feature>
<evidence type="ECO:0000256" key="1">
    <source>
        <dbReference type="ARBA" id="ARBA00004651"/>
    </source>
</evidence>
<organism evidence="10 11">
    <name type="scientific">Flavobacterium cheongpyeongense</name>
    <dbReference type="NCBI Taxonomy" id="2212651"/>
    <lineage>
        <taxon>Bacteria</taxon>
        <taxon>Pseudomonadati</taxon>
        <taxon>Bacteroidota</taxon>
        <taxon>Flavobacteriia</taxon>
        <taxon>Flavobacteriales</taxon>
        <taxon>Flavobacteriaceae</taxon>
        <taxon>Flavobacterium</taxon>
    </lineage>
</organism>
<dbReference type="OrthoDB" id="9780296at2"/>
<proteinExistence type="predicted"/>
<feature type="domain" description="ABC transporter" evidence="8">
    <location>
        <begin position="354"/>
        <end position="590"/>
    </location>
</feature>
<gene>
    <name evidence="10" type="ORF">DMB65_19750</name>
</gene>
<dbReference type="AlphaFoldDB" id="A0A2V4BJ96"/>
<evidence type="ECO:0000259" key="9">
    <source>
        <dbReference type="PROSITE" id="PS50929"/>
    </source>
</evidence>
<dbReference type="CDD" id="cd03249">
    <property type="entry name" value="ABC_MTABC3_MDL1_MDL2"/>
    <property type="match status" value="1"/>
</dbReference>
<dbReference type="PROSITE" id="PS00211">
    <property type="entry name" value="ABC_TRANSPORTER_1"/>
    <property type="match status" value="1"/>
</dbReference>
<dbReference type="FunFam" id="3.40.50.300:FF:000218">
    <property type="entry name" value="Multidrug ABC transporter ATP-binding protein"/>
    <property type="match status" value="1"/>
</dbReference>
<comment type="subcellular location">
    <subcellularLocation>
        <location evidence="1">Cell membrane</location>
        <topology evidence="1">Multi-pass membrane protein</topology>
    </subcellularLocation>
</comment>
<dbReference type="InterPro" id="IPR039421">
    <property type="entry name" value="Type_1_exporter"/>
</dbReference>
<dbReference type="InterPro" id="IPR027417">
    <property type="entry name" value="P-loop_NTPase"/>
</dbReference>
<dbReference type="InterPro" id="IPR003593">
    <property type="entry name" value="AAA+_ATPase"/>
</dbReference>
<dbReference type="InterPro" id="IPR003439">
    <property type="entry name" value="ABC_transporter-like_ATP-bd"/>
</dbReference>
<keyword evidence="4 10" id="KW-0067">ATP-binding</keyword>